<name>A0AAV3P4N6_LITER</name>
<dbReference type="AlphaFoldDB" id="A0AAV3P4N6"/>
<dbReference type="SUPFAM" id="SSF56672">
    <property type="entry name" value="DNA/RNA polymerases"/>
    <property type="match status" value="1"/>
</dbReference>
<sequence length="208" mass="23717">MISDRNLPFFKKLRQSSKEEFIWNSQCDATFEELKFYVGSPKLLTRPEEGEELQLYLAVLEGAVNSVLLREEQGVQKPIYYVSTVLHGPEENYPLIDKFFLALITFARKLKAYFEVHPIKSGRLTTWAIELSEFEINYAPSAGIKAQVLADFIVENSARAIFEALKQNEELAEVPKWTLYIDGARNDKGAGAGIFIQGADREHFEYAL</sequence>
<dbReference type="EMBL" id="BAABME010000945">
    <property type="protein sequence ID" value="GAA0146550.1"/>
    <property type="molecule type" value="Genomic_DNA"/>
</dbReference>
<dbReference type="Proteomes" id="UP001454036">
    <property type="component" value="Unassembled WGS sequence"/>
</dbReference>
<evidence type="ECO:0000313" key="3">
    <source>
        <dbReference type="Proteomes" id="UP001454036"/>
    </source>
</evidence>
<protein>
    <recommendedName>
        <fullName evidence="1">Reverse transcriptase/retrotransposon-derived protein RNase H-like domain-containing protein</fullName>
    </recommendedName>
</protein>
<keyword evidence="3" id="KW-1185">Reference proteome</keyword>
<comment type="caution">
    <text evidence="2">The sequence shown here is derived from an EMBL/GenBank/DDBJ whole genome shotgun (WGS) entry which is preliminary data.</text>
</comment>
<organism evidence="2 3">
    <name type="scientific">Lithospermum erythrorhizon</name>
    <name type="common">Purple gromwell</name>
    <name type="synonym">Lithospermum officinale var. erythrorhizon</name>
    <dbReference type="NCBI Taxonomy" id="34254"/>
    <lineage>
        <taxon>Eukaryota</taxon>
        <taxon>Viridiplantae</taxon>
        <taxon>Streptophyta</taxon>
        <taxon>Embryophyta</taxon>
        <taxon>Tracheophyta</taxon>
        <taxon>Spermatophyta</taxon>
        <taxon>Magnoliopsida</taxon>
        <taxon>eudicotyledons</taxon>
        <taxon>Gunneridae</taxon>
        <taxon>Pentapetalae</taxon>
        <taxon>asterids</taxon>
        <taxon>lamiids</taxon>
        <taxon>Boraginales</taxon>
        <taxon>Boraginaceae</taxon>
        <taxon>Boraginoideae</taxon>
        <taxon>Lithospermeae</taxon>
        <taxon>Lithospermum</taxon>
    </lineage>
</organism>
<dbReference type="PANTHER" id="PTHR48475">
    <property type="entry name" value="RIBONUCLEASE H"/>
    <property type="match status" value="1"/>
</dbReference>
<accession>A0AAV3P4N6</accession>
<dbReference type="Pfam" id="PF17919">
    <property type="entry name" value="RT_RNaseH_2"/>
    <property type="match status" value="1"/>
</dbReference>
<evidence type="ECO:0000313" key="2">
    <source>
        <dbReference type="EMBL" id="GAA0146550.1"/>
    </source>
</evidence>
<dbReference type="InterPro" id="IPR041577">
    <property type="entry name" value="RT_RNaseH_2"/>
</dbReference>
<dbReference type="InterPro" id="IPR043502">
    <property type="entry name" value="DNA/RNA_pol_sf"/>
</dbReference>
<evidence type="ECO:0000259" key="1">
    <source>
        <dbReference type="Pfam" id="PF17919"/>
    </source>
</evidence>
<reference evidence="2 3" key="1">
    <citation type="submission" date="2024-01" db="EMBL/GenBank/DDBJ databases">
        <title>The complete chloroplast genome sequence of Lithospermum erythrorhizon: insights into the phylogenetic relationship among Boraginaceae species and the maternal lineages of purple gromwells.</title>
        <authorList>
            <person name="Okada T."/>
            <person name="Watanabe K."/>
        </authorList>
    </citation>
    <scope>NUCLEOTIDE SEQUENCE [LARGE SCALE GENOMIC DNA]</scope>
</reference>
<proteinExistence type="predicted"/>
<dbReference type="PANTHER" id="PTHR48475:SF2">
    <property type="entry name" value="RIBONUCLEASE H"/>
    <property type="match status" value="1"/>
</dbReference>
<feature type="domain" description="Reverse transcriptase/retrotransposon-derived protein RNase H-like" evidence="1">
    <location>
        <begin position="23"/>
        <end position="119"/>
    </location>
</feature>
<gene>
    <name evidence="2" type="ORF">LIER_06477</name>
</gene>